<dbReference type="InterPro" id="IPR011006">
    <property type="entry name" value="CheY-like_superfamily"/>
</dbReference>
<accession>A0A4R5QL57</accession>
<dbReference type="InterPro" id="IPR001867">
    <property type="entry name" value="OmpR/PhoB-type_DNA-bd"/>
</dbReference>
<evidence type="ECO:0000259" key="8">
    <source>
        <dbReference type="PROSITE" id="PS50110"/>
    </source>
</evidence>
<dbReference type="Gene3D" id="1.10.10.10">
    <property type="entry name" value="Winged helix-like DNA-binding domain superfamily/Winged helix DNA-binding domain"/>
    <property type="match status" value="1"/>
</dbReference>
<dbReference type="GO" id="GO:0006355">
    <property type="term" value="P:regulation of DNA-templated transcription"/>
    <property type="evidence" value="ECO:0007669"/>
    <property type="project" value="InterPro"/>
</dbReference>
<protein>
    <submittedName>
        <fullName evidence="10">Response regulator transcription factor</fullName>
    </submittedName>
</protein>
<dbReference type="AlphaFoldDB" id="A0A4R5QL57"/>
<dbReference type="SUPFAM" id="SSF46894">
    <property type="entry name" value="C-terminal effector domain of the bipartite response regulators"/>
    <property type="match status" value="1"/>
</dbReference>
<dbReference type="PANTHER" id="PTHR48111:SF22">
    <property type="entry name" value="REGULATOR OF RPOS"/>
    <property type="match status" value="1"/>
</dbReference>
<dbReference type="Gene3D" id="3.40.50.2300">
    <property type="match status" value="1"/>
</dbReference>
<dbReference type="InterPro" id="IPR001789">
    <property type="entry name" value="Sig_transdc_resp-reg_receiver"/>
</dbReference>
<evidence type="ECO:0000256" key="4">
    <source>
        <dbReference type="ARBA" id="ARBA00023125"/>
    </source>
</evidence>
<evidence type="ECO:0000313" key="10">
    <source>
        <dbReference type="EMBL" id="TDH64232.1"/>
    </source>
</evidence>
<dbReference type="CDD" id="cd00383">
    <property type="entry name" value="trans_reg_C"/>
    <property type="match status" value="1"/>
</dbReference>
<dbReference type="RefSeq" id="WP_133286997.1">
    <property type="nucleotide sequence ID" value="NZ_SMSJ01000002.1"/>
</dbReference>
<dbReference type="InterPro" id="IPR016032">
    <property type="entry name" value="Sig_transdc_resp-reg_C-effctor"/>
</dbReference>
<evidence type="ECO:0000256" key="1">
    <source>
        <dbReference type="ARBA" id="ARBA00022553"/>
    </source>
</evidence>
<dbReference type="InterPro" id="IPR036388">
    <property type="entry name" value="WH-like_DNA-bd_sf"/>
</dbReference>
<dbReference type="InterPro" id="IPR039420">
    <property type="entry name" value="WalR-like"/>
</dbReference>
<comment type="caution">
    <text evidence="10">The sequence shown here is derived from an EMBL/GenBank/DDBJ whole genome shotgun (WGS) entry which is preliminary data.</text>
</comment>
<dbReference type="GO" id="GO:0005829">
    <property type="term" value="C:cytosol"/>
    <property type="evidence" value="ECO:0007669"/>
    <property type="project" value="TreeGrafter"/>
</dbReference>
<proteinExistence type="predicted"/>
<dbReference type="PROSITE" id="PS51755">
    <property type="entry name" value="OMPR_PHOB"/>
    <property type="match status" value="1"/>
</dbReference>
<dbReference type="Proteomes" id="UP000295096">
    <property type="component" value="Unassembled WGS sequence"/>
</dbReference>
<keyword evidence="1" id="KW-0597">Phosphoprotein</keyword>
<dbReference type="PROSITE" id="PS50110">
    <property type="entry name" value="RESPONSE_REGULATORY"/>
    <property type="match status" value="1"/>
</dbReference>
<keyword evidence="11" id="KW-1185">Reference proteome</keyword>
<evidence type="ECO:0000256" key="2">
    <source>
        <dbReference type="ARBA" id="ARBA00023012"/>
    </source>
</evidence>
<sequence length="259" mass="28310">MRIAVAADTGSTADLEAALAEFGVLCDPAESIGELPSVVALSGPYDLVLLRIGQPLRTVLPALRDLRRRGMTLPVILSCTSLVVPEEEEAALHAGADDVAFHPLRLPVLHARMQAMARRARGYASAELVCGNVTLDQEQHAVMVDGKRVNLTAREFDFLETLMLHKGVLLTKERFMSRLYADSEAPDSKIVDVFVCKLRRKLTAAGAAEIIRTVWGRGYVVFEPSAHAIEAARQTRQPDAEPAPRGWVRRAPRFLAVPA</sequence>
<feature type="domain" description="OmpR/PhoB-type" evidence="9">
    <location>
        <begin position="125"/>
        <end position="223"/>
    </location>
</feature>
<reference evidence="10 11" key="1">
    <citation type="journal article" date="2016" name="J. Microbiol.">
        <title>Dankookia rubra gen. nov., sp. nov., an alphaproteobacterium isolated from sediment of a shallow stream.</title>
        <authorList>
            <person name="Kim W.H."/>
            <person name="Kim D.H."/>
            <person name="Kang K."/>
            <person name="Ahn T.Y."/>
        </authorList>
    </citation>
    <scope>NUCLEOTIDE SEQUENCE [LARGE SCALE GENOMIC DNA]</scope>
    <source>
        <strain evidence="10 11">JCM30602</strain>
    </source>
</reference>
<dbReference type="GO" id="GO:0000156">
    <property type="term" value="F:phosphorelay response regulator activity"/>
    <property type="evidence" value="ECO:0007669"/>
    <property type="project" value="TreeGrafter"/>
</dbReference>
<evidence type="ECO:0000256" key="3">
    <source>
        <dbReference type="ARBA" id="ARBA00023015"/>
    </source>
</evidence>
<dbReference type="EMBL" id="SMSJ01000002">
    <property type="protein sequence ID" value="TDH64232.1"/>
    <property type="molecule type" value="Genomic_DNA"/>
</dbReference>
<evidence type="ECO:0000256" key="6">
    <source>
        <dbReference type="PROSITE-ProRule" id="PRU00169"/>
    </source>
</evidence>
<name>A0A4R5QL57_9PROT</name>
<dbReference type="GO" id="GO:0032993">
    <property type="term" value="C:protein-DNA complex"/>
    <property type="evidence" value="ECO:0007669"/>
    <property type="project" value="TreeGrafter"/>
</dbReference>
<dbReference type="PANTHER" id="PTHR48111">
    <property type="entry name" value="REGULATOR OF RPOS"/>
    <property type="match status" value="1"/>
</dbReference>
<evidence type="ECO:0000313" key="11">
    <source>
        <dbReference type="Proteomes" id="UP000295096"/>
    </source>
</evidence>
<feature type="DNA-binding region" description="OmpR/PhoB-type" evidence="7">
    <location>
        <begin position="125"/>
        <end position="223"/>
    </location>
</feature>
<comment type="caution">
    <text evidence="6">Lacks conserved residue(s) required for the propagation of feature annotation.</text>
</comment>
<organism evidence="10 11">
    <name type="scientific">Dankookia rubra</name>
    <dbReference type="NCBI Taxonomy" id="1442381"/>
    <lineage>
        <taxon>Bacteria</taxon>
        <taxon>Pseudomonadati</taxon>
        <taxon>Pseudomonadota</taxon>
        <taxon>Alphaproteobacteria</taxon>
        <taxon>Acetobacterales</taxon>
        <taxon>Roseomonadaceae</taxon>
        <taxon>Dankookia</taxon>
    </lineage>
</organism>
<dbReference type="GO" id="GO:0000976">
    <property type="term" value="F:transcription cis-regulatory region binding"/>
    <property type="evidence" value="ECO:0007669"/>
    <property type="project" value="TreeGrafter"/>
</dbReference>
<evidence type="ECO:0000256" key="7">
    <source>
        <dbReference type="PROSITE-ProRule" id="PRU01091"/>
    </source>
</evidence>
<feature type="domain" description="Response regulatory" evidence="8">
    <location>
        <begin position="1"/>
        <end position="117"/>
    </location>
</feature>
<keyword evidence="4 7" id="KW-0238">DNA-binding</keyword>
<gene>
    <name evidence="10" type="ORF">E2C06_02495</name>
</gene>
<evidence type="ECO:0000256" key="5">
    <source>
        <dbReference type="ARBA" id="ARBA00023163"/>
    </source>
</evidence>
<evidence type="ECO:0000259" key="9">
    <source>
        <dbReference type="PROSITE" id="PS51755"/>
    </source>
</evidence>
<dbReference type="SMART" id="SM00862">
    <property type="entry name" value="Trans_reg_C"/>
    <property type="match status" value="1"/>
</dbReference>
<dbReference type="OrthoDB" id="7251721at2"/>
<keyword evidence="5" id="KW-0804">Transcription</keyword>
<dbReference type="Pfam" id="PF00486">
    <property type="entry name" value="Trans_reg_C"/>
    <property type="match status" value="1"/>
</dbReference>
<keyword evidence="3" id="KW-0805">Transcription regulation</keyword>
<keyword evidence="2" id="KW-0902">Two-component regulatory system</keyword>
<dbReference type="SUPFAM" id="SSF52172">
    <property type="entry name" value="CheY-like"/>
    <property type="match status" value="1"/>
</dbReference>